<organism evidence="2 3">
    <name type="scientific">Saponaria officinalis</name>
    <name type="common">Common soapwort</name>
    <name type="synonym">Lychnis saponaria</name>
    <dbReference type="NCBI Taxonomy" id="3572"/>
    <lineage>
        <taxon>Eukaryota</taxon>
        <taxon>Viridiplantae</taxon>
        <taxon>Streptophyta</taxon>
        <taxon>Embryophyta</taxon>
        <taxon>Tracheophyta</taxon>
        <taxon>Spermatophyta</taxon>
        <taxon>Magnoliopsida</taxon>
        <taxon>eudicotyledons</taxon>
        <taxon>Gunneridae</taxon>
        <taxon>Pentapetalae</taxon>
        <taxon>Caryophyllales</taxon>
        <taxon>Caryophyllaceae</taxon>
        <taxon>Caryophylleae</taxon>
        <taxon>Saponaria</taxon>
    </lineage>
</organism>
<protein>
    <recommendedName>
        <fullName evidence="1">Mei2-like C-terminal RNA recognition motif domain-containing protein</fullName>
    </recommendedName>
</protein>
<accession>A0AAW1NHX5</accession>
<dbReference type="Proteomes" id="UP001443914">
    <property type="component" value="Unassembled WGS sequence"/>
</dbReference>
<evidence type="ECO:0000259" key="1">
    <source>
        <dbReference type="Pfam" id="PF04059"/>
    </source>
</evidence>
<name>A0AAW1NHX5_SAPOF</name>
<dbReference type="InterPro" id="IPR007201">
    <property type="entry name" value="Mei2-like_Rrm_C"/>
</dbReference>
<keyword evidence="3" id="KW-1185">Reference proteome</keyword>
<feature type="domain" description="Mei2-like C-terminal RNA recognition motif" evidence="1">
    <location>
        <begin position="16"/>
        <end position="86"/>
    </location>
</feature>
<proteinExistence type="predicted"/>
<comment type="caution">
    <text evidence="2">The sequence shown here is derived from an EMBL/GenBank/DDBJ whole genome shotgun (WGS) entry which is preliminary data.</text>
</comment>
<dbReference type="Pfam" id="PF04059">
    <property type="entry name" value="RRM_2"/>
    <property type="match status" value="1"/>
</dbReference>
<dbReference type="EMBL" id="JBDFQZ010000001">
    <property type="protein sequence ID" value="KAK9758230.1"/>
    <property type="molecule type" value="Genomic_DNA"/>
</dbReference>
<dbReference type="AlphaFoldDB" id="A0AAW1NHX5"/>
<evidence type="ECO:0000313" key="2">
    <source>
        <dbReference type="EMBL" id="KAK9758230.1"/>
    </source>
</evidence>
<gene>
    <name evidence="2" type="ORF">RND81_01G216600</name>
</gene>
<evidence type="ECO:0000313" key="3">
    <source>
        <dbReference type="Proteomes" id="UP001443914"/>
    </source>
</evidence>
<reference evidence="2" key="1">
    <citation type="submission" date="2024-03" db="EMBL/GenBank/DDBJ databases">
        <title>WGS assembly of Saponaria officinalis var. Norfolk2.</title>
        <authorList>
            <person name="Jenkins J."/>
            <person name="Shu S."/>
            <person name="Grimwood J."/>
            <person name="Barry K."/>
            <person name="Goodstein D."/>
            <person name="Schmutz J."/>
            <person name="Leebens-Mack J."/>
            <person name="Osbourn A."/>
        </authorList>
    </citation>
    <scope>NUCLEOTIDE SEQUENCE [LARGE SCALE GENOMIC DNA]</scope>
    <source>
        <strain evidence="2">JIC</strain>
    </source>
</reference>
<sequence>MELLDRHCREQNQKEDNNDQSFESQYDFVYLPFDFLRGQNLGYAFINFTTVKGASTLYTCWNNKGWICCPKIRAITPAKLQGLVQCRRHFESSVFKCESEEFLPLEFSPPRNGFNGDPCNAKTIGKWVCNGDPSRKRPSDIFWWAKTVHPPRLSRNSARG</sequence>